<evidence type="ECO:0000256" key="2">
    <source>
        <dbReference type="ARBA" id="ARBA00022692"/>
    </source>
</evidence>
<dbReference type="InterPro" id="IPR039542">
    <property type="entry name" value="Erv_N"/>
</dbReference>
<dbReference type="GO" id="GO:0030134">
    <property type="term" value="C:COPII-coated ER to Golgi transport vesicle"/>
    <property type="evidence" value="ECO:0007669"/>
    <property type="project" value="TreeGrafter"/>
</dbReference>
<dbReference type="Pfam" id="PF07970">
    <property type="entry name" value="COPIIcoated_ERV"/>
    <property type="match status" value="1"/>
</dbReference>
<feature type="domain" description="Endoplasmic reticulum vesicle transporter N-terminal" evidence="7">
    <location>
        <begin position="7"/>
        <end position="94"/>
    </location>
</feature>
<dbReference type="PANTHER" id="PTHR10984:SF30">
    <property type="entry name" value="ENDOPLASMIC RETICULUM-GOLGI INTERMEDIATE COMPARTMENT PROTEIN 2"/>
    <property type="match status" value="1"/>
</dbReference>
<keyword evidence="9" id="KW-1185">Reference proteome</keyword>
<keyword evidence="3 5" id="KW-1133">Transmembrane helix</keyword>
<evidence type="ECO:0000313" key="9">
    <source>
        <dbReference type="Proteomes" id="UP000070544"/>
    </source>
</evidence>
<feature type="domain" description="Endoplasmic reticulum vesicle transporter C-terminal" evidence="6">
    <location>
        <begin position="161"/>
        <end position="326"/>
    </location>
</feature>
<organism evidence="8 9">
    <name type="scientific">Gonapodya prolifera (strain JEL478)</name>
    <name type="common">Monoblepharis prolifera</name>
    <dbReference type="NCBI Taxonomy" id="1344416"/>
    <lineage>
        <taxon>Eukaryota</taxon>
        <taxon>Fungi</taxon>
        <taxon>Fungi incertae sedis</taxon>
        <taxon>Chytridiomycota</taxon>
        <taxon>Chytridiomycota incertae sedis</taxon>
        <taxon>Monoblepharidomycetes</taxon>
        <taxon>Monoblepharidales</taxon>
        <taxon>Gonapodyaceae</taxon>
        <taxon>Gonapodya</taxon>
    </lineage>
</organism>
<name>A0A139A6V8_GONPJ</name>
<accession>A0A139A6V8</accession>
<dbReference type="OrthoDB" id="5541786at2759"/>
<comment type="subcellular location">
    <subcellularLocation>
        <location evidence="1">Membrane</location>
    </subcellularLocation>
</comment>
<evidence type="ECO:0000259" key="7">
    <source>
        <dbReference type="Pfam" id="PF13850"/>
    </source>
</evidence>
<dbReference type="GO" id="GO:0016020">
    <property type="term" value="C:membrane"/>
    <property type="evidence" value="ECO:0007669"/>
    <property type="project" value="UniProtKB-SubCell"/>
</dbReference>
<dbReference type="AlphaFoldDB" id="A0A139A6V8"/>
<keyword evidence="4 5" id="KW-0472">Membrane</keyword>
<dbReference type="Proteomes" id="UP000070544">
    <property type="component" value="Unassembled WGS sequence"/>
</dbReference>
<feature type="non-terminal residue" evidence="8">
    <location>
        <position position="1"/>
    </location>
</feature>
<gene>
    <name evidence="8" type="ORF">M427DRAFT_59536</name>
</gene>
<dbReference type="PANTHER" id="PTHR10984">
    <property type="entry name" value="ENDOPLASMIC RETICULUM-GOLGI INTERMEDIATE COMPARTMENT PROTEIN"/>
    <property type="match status" value="1"/>
</dbReference>
<dbReference type="GO" id="GO:0006890">
    <property type="term" value="P:retrograde vesicle-mediated transport, Golgi to endoplasmic reticulum"/>
    <property type="evidence" value="ECO:0007669"/>
    <property type="project" value="TreeGrafter"/>
</dbReference>
<evidence type="ECO:0000313" key="8">
    <source>
        <dbReference type="EMBL" id="KXS12378.1"/>
    </source>
</evidence>
<dbReference type="EMBL" id="KQ965788">
    <property type="protein sequence ID" value="KXS12378.1"/>
    <property type="molecule type" value="Genomic_DNA"/>
</dbReference>
<dbReference type="Pfam" id="PF13850">
    <property type="entry name" value="ERGIC_N"/>
    <property type="match status" value="1"/>
</dbReference>
<dbReference type="OMA" id="FSHRIYK"/>
<sequence length="396" mass="42111">MKVESLLRSLDAFPKIETSVAVHKSSGGFLTLVTYGLMAMLAISELVDWSTPRQDFQVVIDYDRESKLQFNLDVVVNTPCQFLTLDMSDLSGAQLHLSHNFRLTPVAPIVPTGSSSGPEILPWSDVLAAFGRVDGTPEEINQKVVAGMIAQAQAQGEGEGDLGKACHIQGSAEVHKLAGNIHITSLGHGYASRTHAPHDTLNFTHHFNDVSFGRRFRGLHLANPLAGVTEVAGEGMVMWQYFVSVVPTFYTSQLPPYTSFLTNQYAVTEHARVLNDQRKGGVPGIFIRYDMEPISLHVTTARSSSFSHFLVRLCGILGGVFVTVGMAYRVVMRLGGAVGGDEGEGAAASVGNGVGGIGVGMGGTGAGVAGYQGVSGFGQDVYGRQNGNGMSGRHAE</sequence>
<protein>
    <submittedName>
        <fullName evidence="8">DUF1692-domain-containing protein</fullName>
    </submittedName>
</protein>
<evidence type="ECO:0000256" key="1">
    <source>
        <dbReference type="ARBA" id="ARBA00004370"/>
    </source>
</evidence>
<evidence type="ECO:0000259" key="6">
    <source>
        <dbReference type="Pfam" id="PF07970"/>
    </source>
</evidence>
<proteinExistence type="predicted"/>
<evidence type="ECO:0000256" key="5">
    <source>
        <dbReference type="SAM" id="Phobius"/>
    </source>
</evidence>
<reference evidence="8 9" key="1">
    <citation type="journal article" date="2015" name="Genome Biol. Evol.">
        <title>Phylogenomic analyses indicate that early fungi evolved digesting cell walls of algal ancestors of land plants.</title>
        <authorList>
            <person name="Chang Y."/>
            <person name="Wang S."/>
            <person name="Sekimoto S."/>
            <person name="Aerts A.L."/>
            <person name="Choi C."/>
            <person name="Clum A."/>
            <person name="LaButti K.M."/>
            <person name="Lindquist E.A."/>
            <person name="Yee Ngan C."/>
            <person name="Ohm R.A."/>
            <person name="Salamov A.A."/>
            <person name="Grigoriev I.V."/>
            <person name="Spatafora J.W."/>
            <person name="Berbee M.L."/>
        </authorList>
    </citation>
    <scope>NUCLEOTIDE SEQUENCE [LARGE SCALE GENOMIC DNA]</scope>
    <source>
        <strain evidence="8 9">JEL478</strain>
    </source>
</reference>
<feature type="transmembrane region" description="Helical" evidence="5">
    <location>
        <begin position="309"/>
        <end position="328"/>
    </location>
</feature>
<evidence type="ECO:0000256" key="4">
    <source>
        <dbReference type="ARBA" id="ARBA00023136"/>
    </source>
</evidence>
<dbReference type="STRING" id="1344416.A0A139A6V8"/>
<dbReference type="GO" id="GO:0006888">
    <property type="term" value="P:endoplasmic reticulum to Golgi vesicle-mediated transport"/>
    <property type="evidence" value="ECO:0007669"/>
    <property type="project" value="TreeGrafter"/>
</dbReference>
<dbReference type="InterPro" id="IPR045888">
    <property type="entry name" value="Erv"/>
</dbReference>
<dbReference type="InterPro" id="IPR012936">
    <property type="entry name" value="Erv_C"/>
</dbReference>
<evidence type="ECO:0000256" key="3">
    <source>
        <dbReference type="ARBA" id="ARBA00022989"/>
    </source>
</evidence>
<keyword evidence="2 5" id="KW-0812">Transmembrane</keyword>
<dbReference type="GO" id="GO:0005783">
    <property type="term" value="C:endoplasmic reticulum"/>
    <property type="evidence" value="ECO:0007669"/>
    <property type="project" value="TreeGrafter"/>
</dbReference>